<feature type="non-terminal residue" evidence="2">
    <location>
        <position position="1"/>
    </location>
</feature>
<dbReference type="InterPro" id="IPR027417">
    <property type="entry name" value="P-loop_NTPase"/>
</dbReference>
<dbReference type="Proteomes" id="UP000002941">
    <property type="component" value="Unassembled WGS sequence"/>
</dbReference>
<dbReference type="SUPFAM" id="SSF52540">
    <property type="entry name" value="P-loop containing nucleoside triphosphate hydrolases"/>
    <property type="match status" value="1"/>
</dbReference>
<protein>
    <submittedName>
        <fullName evidence="2">AAA protein</fullName>
    </submittedName>
</protein>
<dbReference type="eggNOG" id="COG0467">
    <property type="taxonomic scope" value="Bacteria"/>
</dbReference>
<feature type="region of interest" description="Disordered" evidence="1">
    <location>
        <begin position="217"/>
        <end position="242"/>
    </location>
</feature>
<sequence>VERTVHLGLFGFSTYRMWQDLDTDWRTITSNPLVGHLLEAPRSAPVFRDPADSADPAGGAEGESTWDADEVVENLPLVADSDQARVVADAAAGRSLVVEGPPGTGKSQTVANLIFRALAQGRTIMFVAEKTSALDVVARRLRDDVGIGDLLLNLHDNGMKPAEVCEALRHALELQAPDAGAEVDELRGRLARLRGRLGEYREGLHDPRDGASYYRARGELIEERDTEGDGSNGSDGLERARA</sequence>
<keyword evidence="3" id="KW-1185">Reference proteome</keyword>
<dbReference type="AlphaFoldDB" id="J0XE79"/>
<reference evidence="2 3" key="1">
    <citation type="submission" date="2012-05" db="EMBL/GenBank/DDBJ databases">
        <authorList>
            <person name="Harkins D.M."/>
            <person name="Madupu R."/>
            <person name="Durkin A.S."/>
            <person name="Torralba M."/>
            <person name="Methe B."/>
            <person name="Sutton G.G."/>
            <person name="Nelson K.E."/>
        </authorList>
    </citation>
    <scope>NUCLEOTIDE SEQUENCE [LARGE SCALE GENOMIC DNA]</scope>
    <source>
        <strain evidence="2 3">F0489</strain>
    </source>
</reference>
<dbReference type="EMBL" id="AKFT01000034">
    <property type="protein sequence ID" value="EJF47026.1"/>
    <property type="molecule type" value="Genomic_DNA"/>
</dbReference>
<name>J0XE79_9ACTO</name>
<feature type="non-terminal residue" evidence="2">
    <location>
        <position position="242"/>
    </location>
</feature>
<comment type="caution">
    <text evidence="2">The sequence shown here is derived from an EMBL/GenBank/DDBJ whole genome shotgun (WGS) entry which is preliminary data.</text>
</comment>
<proteinExistence type="predicted"/>
<evidence type="ECO:0000313" key="3">
    <source>
        <dbReference type="Proteomes" id="UP000002941"/>
    </source>
</evidence>
<dbReference type="Gene3D" id="3.40.50.300">
    <property type="entry name" value="P-loop containing nucleotide triphosphate hydrolases"/>
    <property type="match status" value="1"/>
</dbReference>
<evidence type="ECO:0000313" key="2">
    <source>
        <dbReference type="EMBL" id="EJF47026.1"/>
    </source>
</evidence>
<feature type="region of interest" description="Disordered" evidence="1">
    <location>
        <begin position="46"/>
        <end position="65"/>
    </location>
</feature>
<dbReference type="OrthoDB" id="9757917at2"/>
<accession>J0XE79</accession>
<gene>
    <name evidence="2" type="ORF">HMPREF1318_3101</name>
</gene>
<organism evidence="2 3">
    <name type="scientific">Actinomyces massiliensis F0489</name>
    <dbReference type="NCBI Taxonomy" id="1125718"/>
    <lineage>
        <taxon>Bacteria</taxon>
        <taxon>Bacillati</taxon>
        <taxon>Actinomycetota</taxon>
        <taxon>Actinomycetes</taxon>
        <taxon>Actinomycetales</taxon>
        <taxon>Actinomycetaceae</taxon>
        <taxon>Actinomyces</taxon>
    </lineage>
</organism>
<evidence type="ECO:0000256" key="1">
    <source>
        <dbReference type="SAM" id="MobiDB-lite"/>
    </source>
</evidence>